<keyword evidence="1" id="KW-0812">Transmembrane</keyword>
<dbReference type="RefSeq" id="WP_377524713.1">
    <property type="nucleotide sequence ID" value="NZ_JBHSMJ010000017.1"/>
</dbReference>
<feature type="transmembrane region" description="Helical" evidence="1">
    <location>
        <begin position="22"/>
        <end position="46"/>
    </location>
</feature>
<sequence length="160" mass="18042">MVKEIVTFLRKQVRDERGVTDMVVLLIILPIFLFVTLVVITLVLFLMKQSKLEDIHARALQMVQVQGCLSAAIIDDTNAKLTELGFKSVSKDGTLYPSYIGSTSCTPAKVLKDDADPTVRLIIKYPATDLQRLFVLFSNHTTEDPGYFYIDDYGRSEAYE</sequence>
<protein>
    <submittedName>
        <fullName evidence="2">TadE/TadG family type IV pilus assembly protein</fullName>
    </submittedName>
</protein>
<reference evidence="3" key="1">
    <citation type="journal article" date="2019" name="Int. J. Syst. Evol. Microbiol.">
        <title>The Global Catalogue of Microorganisms (GCM) 10K type strain sequencing project: providing services to taxonomists for standard genome sequencing and annotation.</title>
        <authorList>
            <consortium name="The Broad Institute Genomics Platform"/>
            <consortium name="The Broad Institute Genome Sequencing Center for Infectious Disease"/>
            <person name="Wu L."/>
            <person name="Ma J."/>
        </authorList>
    </citation>
    <scope>NUCLEOTIDE SEQUENCE [LARGE SCALE GENOMIC DNA]</scope>
    <source>
        <strain evidence="3">KACC 11904</strain>
    </source>
</reference>
<keyword evidence="3" id="KW-1185">Reference proteome</keyword>
<organism evidence="2 3">
    <name type="scientific">Paenibacillus aestuarii</name>
    <dbReference type="NCBI Taxonomy" id="516965"/>
    <lineage>
        <taxon>Bacteria</taxon>
        <taxon>Bacillati</taxon>
        <taxon>Bacillota</taxon>
        <taxon>Bacilli</taxon>
        <taxon>Bacillales</taxon>
        <taxon>Paenibacillaceae</taxon>
        <taxon>Paenibacillus</taxon>
    </lineage>
</organism>
<dbReference type="EMBL" id="JBHSMJ010000017">
    <property type="protein sequence ID" value="MFC5449106.1"/>
    <property type="molecule type" value="Genomic_DNA"/>
</dbReference>
<keyword evidence="1" id="KW-1133">Transmembrane helix</keyword>
<dbReference type="Proteomes" id="UP001596044">
    <property type="component" value="Unassembled WGS sequence"/>
</dbReference>
<proteinExistence type="predicted"/>
<accession>A0ABW0K7Z0</accession>
<gene>
    <name evidence="2" type="ORF">ACFPOG_12610</name>
</gene>
<keyword evidence="1" id="KW-0472">Membrane</keyword>
<evidence type="ECO:0000313" key="2">
    <source>
        <dbReference type="EMBL" id="MFC5449106.1"/>
    </source>
</evidence>
<comment type="caution">
    <text evidence="2">The sequence shown here is derived from an EMBL/GenBank/DDBJ whole genome shotgun (WGS) entry which is preliminary data.</text>
</comment>
<evidence type="ECO:0000256" key="1">
    <source>
        <dbReference type="SAM" id="Phobius"/>
    </source>
</evidence>
<name>A0ABW0K7Z0_9BACL</name>
<evidence type="ECO:0000313" key="3">
    <source>
        <dbReference type="Proteomes" id="UP001596044"/>
    </source>
</evidence>